<dbReference type="Pfam" id="PF00271">
    <property type="entry name" value="Helicase_C"/>
    <property type="match status" value="1"/>
</dbReference>
<dbReference type="InterPro" id="IPR011545">
    <property type="entry name" value="DEAD/DEAH_box_helicase_dom"/>
</dbReference>
<feature type="region of interest" description="Disordered" evidence="10">
    <location>
        <begin position="454"/>
        <end position="551"/>
    </location>
</feature>
<dbReference type="Pfam" id="PF00270">
    <property type="entry name" value="DEAD"/>
    <property type="match status" value="1"/>
</dbReference>
<comment type="catalytic activity">
    <reaction evidence="8">
        <text>ATP + H2O = ADP + phosphate + H(+)</text>
        <dbReference type="Rhea" id="RHEA:13065"/>
        <dbReference type="ChEBI" id="CHEBI:15377"/>
        <dbReference type="ChEBI" id="CHEBI:15378"/>
        <dbReference type="ChEBI" id="CHEBI:30616"/>
        <dbReference type="ChEBI" id="CHEBI:43474"/>
        <dbReference type="ChEBI" id="CHEBI:456216"/>
        <dbReference type="EC" id="3.6.4.13"/>
    </reaction>
</comment>
<comment type="function">
    <text evidence="8">DEAD-box RNA helicase involved in various cellular processes at low temperature, including ribosome biogenesis, mRNA degradation and translation initiation.</text>
</comment>
<protein>
    <recommendedName>
        <fullName evidence="8">ATP-dependent RNA helicase DeaD</fullName>
        <ecNumber evidence="8">3.6.4.13</ecNumber>
    </recommendedName>
    <alternativeName>
        <fullName evidence="8">Cold-shock DEAD box protein A</fullName>
    </alternativeName>
</protein>
<dbReference type="InterPro" id="IPR001650">
    <property type="entry name" value="Helicase_C-like"/>
</dbReference>
<reference evidence="14 15" key="1">
    <citation type="submission" date="2023-07" db="EMBL/GenBank/DDBJ databases">
        <title>Sorghum-associated microbial communities from plants grown in Nebraska, USA.</title>
        <authorList>
            <person name="Schachtman D."/>
        </authorList>
    </citation>
    <scope>NUCLEOTIDE SEQUENCE [LARGE SCALE GENOMIC DNA]</scope>
    <source>
        <strain evidence="14 15">BE187</strain>
    </source>
</reference>
<dbReference type="SUPFAM" id="SSF52540">
    <property type="entry name" value="P-loop containing nucleoside triphosphate hydrolases"/>
    <property type="match status" value="1"/>
</dbReference>
<dbReference type="InterPro" id="IPR034415">
    <property type="entry name" value="CsdA_RRM"/>
</dbReference>
<evidence type="ECO:0000259" key="11">
    <source>
        <dbReference type="PROSITE" id="PS51192"/>
    </source>
</evidence>
<dbReference type="SMART" id="SM00490">
    <property type="entry name" value="HELICc"/>
    <property type="match status" value="1"/>
</dbReference>
<feature type="compositionally biased region" description="Basic and acidic residues" evidence="10">
    <location>
        <begin position="454"/>
        <end position="470"/>
    </location>
</feature>
<evidence type="ECO:0000256" key="8">
    <source>
        <dbReference type="HAMAP-Rule" id="MF_00964"/>
    </source>
</evidence>
<organism evidence="14 15">
    <name type="scientific">Agrilutibacter niabensis</name>
    <dbReference type="NCBI Taxonomy" id="380628"/>
    <lineage>
        <taxon>Bacteria</taxon>
        <taxon>Pseudomonadati</taxon>
        <taxon>Pseudomonadota</taxon>
        <taxon>Gammaproteobacteria</taxon>
        <taxon>Lysobacterales</taxon>
        <taxon>Lysobacteraceae</taxon>
        <taxon>Agrilutibacter</taxon>
    </lineage>
</organism>
<evidence type="ECO:0000256" key="3">
    <source>
        <dbReference type="ARBA" id="ARBA00022801"/>
    </source>
</evidence>
<feature type="compositionally biased region" description="Low complexity" evidence="10">
    <location>
        <begin position="507"/>
        <end position="523"/>
    </location>
</feature>
<feature type="compositionally biased region" description="Basic and acidic residues" evidence="10">
    <location>
        <begin position="540"/>
        <end position="549"/>
    </location>
</feature>
<name>A0ABU1VLW9_9GAMM</name>
<feature type="compositionally biased region" description="Basic and acidic residues" evidence="10">
    <location>
        <begin position="625"/>
        <end position="652"/>
    </location>
</feature>
<feature type="domain" description="Helicase ATP-binding" evidence="11">
    <location>
        <begin position="44"/>
        <end position="215"/>
    </location>
</feature>
<evidence type="ECO:0000256" key="10">
    <source>
        <dbReference type="SAM" id="MobiDB-lite"/>
    </source>
</evidence>
<evidence type="ECO:0000256" key="4">
    <source>
        <dbReference type="ARBA" id="ARBA00022806"/>
    </source>
</evidence>
<accession>A0ABU1VLW9</accession>
<evidence type="ECO:0000256" key="1">
    <source>
        <dbReference type="ARBA" id="ARBA00022490"/>
    </source>
</evidence>
<dbReference type="EC" id="3.6.4.13" evidence="8"/>
<dbReference type="PANTHER" id="PTHR47963:SF8">
    <property type="entry name" value="ATP-DEPENDENT RNA HELICASE DEAD"/>
    <property type="match status" value="1"/>
</dbReference>
<keyword evidence="2 8" id="KW-0547">Nucleotide-binding</keyword>
<dbReference type="CDD" id="cd00268">
    <property type="entry name" value="DEADc"/>
    <property type="match status" value="1"/>
</dbReference>
<dbReference type="Gene3D" id="3.30.70.330">
    <property type="match status" value="1"/>
</dbReference>
<keyword evidence="7 8" id="KW-0346">Stress response</keyword>
<feature type="region of interest" description="Disordered" evidence="10">
    <location>
        <begin position="624"/>
        <end position="670"/>
    </location>
</feature>
<evidence type="ECO:0000256" key="6">
    <source>
        <dbReference type="ARBA" id="ARBA00022884"/>
    </source>
</evidence>
<keyword evidence="6 8" id="KW-0694">RNA-binding</keyword>
<dbReference type="CDD" id="cd18787">
    <property type="entry name" value="SF2_C_DEAD"/>
    <property type="match status" value="1"/>
</dbReference>
<dbReference type="InterPro" id="IPR000629">
    <property type="entry name" value="RNA-helicase_DEAD-box_CS"/>
</dbReference>
<dbReference type="PANTHER" id="PTHR47963">
    <property type="entry name" value="DEAD-BOX ATP-DEPENDENT RNA HELICASE 47, MITOCHONDRIAL"/>
    <property type="match status" value="1"/>
</dbReference>
<dbReference type="PROSITE" id="PS51192">
    <property type="entry name" value="HELICASE_ATP_BIND_1"/>
    <property type="match status" value="1"/>
</dbReference>
<keyword evidence="4 8" id="KW-0347">Helicase</keyword>
<comment type="subcellular location">
    <subcellularLocation>
        <location evidence="8">Cytoplasm</location>
    </subcellularLocation>
</comment>
<proteinExistence type="inferred from homology"/>
<feature type="compositionally biased region" description="Basic residues" evidence="10">
    <location>
        <begin position="660"/>
        <end position="670"/>
    </location>
</feature>
<evidence type="ECO:0000259" key="12">
    <source>
        <dbReference type="PROSITE" id="PS51194"/>
    </source>
</evidence>
<dbReference type="CDD" id="cd12499">
    <property type="entry name" value="RRM_EcCsdA_like"/>
    <property type="match status" value="1"/>
</dbReference>
<keyword evidence="1 8" id="KW-0963">Cytoplasm</keyword>
<dbReference type="InterPro" id="IPR044742">
    <property type="entry name" value="DEAD/DEAH_RhlB"/>
</dbReference>
<gene>
    <name evidence="8" type="primary">deaD</name>
    <name evidence="8" type="synonym">csdA</name>
    <name evidence="14" type="ORF">J2X04_000825</name>
</gene>
<feature type="domain" description="Helicase C-terminal" evidence="12">
    <location>
        <begin position="239"/>
        <end position="386"/>
    </location>
</feature>
<evidence type="ECO:0000256" key="9">
    <source>
        <dbReference type="PROSITE-ProRule" id="PRU00552"/>
    </source>
</evidence>
<dbReference type="PROSITE" id="PS51194">
    <property type="entry name" value="HELICASE_CTER"/>
    <property type="match status" value="1"/>
</dbReference>
<dbReference type="PROSITE" id="PS00039">
    <property type="entry name" value="DEAD_ATP_HELICASE"/>
    <property type="match status" value="1"/>
</dbReference>
<dbReference type="InterPro" id="IPR028618">
    <property type="entry name" value="DEAD_helicase_DeaD"/>
</dbReference>
<sequence length="670" mass="73444">MSAPDSPSDATSIKFTDLGLPEPLLKALADVGYESPSPIQAATIPPLLAGQDVLGTAQTGTGKTAAFALPILARIDPAQQKPQALVLAPTRELAIQVAEAFQKYANHLPGFHVLPIYGGQSYTPQLAALKRGVQVVVGTPGRVIDHLNRGSLDLSQLRCLVLDEADEMLRMGFIDDVEAVLKKVPETRQVALFSATMPSQIKRIAQTYLRQPVEVAIKTTTTTAANIRQRYWAVSGVHKLDAMTRILEAEPYDAMIVFARTKLGTQELADKLSARGISAAAINGDMDQKARERTIAQLKDGRIDVLVATDVAARGLDVERISHVLNFDIPYDTESYVHRIGRTGRAGRKGEAILFVAPRERGMLRAIERATRQPIEQMELPSIETVNEQRVSKFLGRITTALESTELAMFRDLVERYEREQNVPAVEIAAALAKLVQGDMPLLLQVTAQQLRPHREGGGFEKSGFDKPGFDRAPFGDSRGGQDRHGGERRPGGKFDRERPRPERSDWAPATPAPASSAPASRHNAAESFFNDDAPSAPRPPREHREHGAPEAGMETFRIEVGHRHGVKPGNIVGAIANEAELESRYIGRIDIRDDFSLIDLPEGMPREIMDHLKRVRVAGQPLRISRDGEARPHGRDDDGDARPPRRFDGPRGGKPHGAGPRKPHRGNPR</sequence>
<dbReference type="HAMAP" id="MF_00964">
    <property type="entry name" value="DEAD_helicase_DeaD"/>
    <property type="match status" value="1"/>
</dbReference>
<dbReference type="Pfam" id="PF25399">
    <property type="entry name" value="DeaD_dimer"/>
    <property type="match status" value="1"/>
</dbReference>
<evidence type="ECO:0000256" key="7">
    <source>
        <dbReference type="ARBA" id="ARBA00023016"/>
    </source>
</evidence>
<dbReference type="Proteomes" id="UP001267878">
    <property type="component" value="Unassembled WGS sequence"/>
</dbReference>
<dbReference type="GO" id="GO:0003724">
    <property type="term" value="F:RNA helicase activity"/>
    <property type="evidence" value="ECO:0007669"/>
    <property type="project" value="UniProtKB-EC"/>
</dbReference>
<comment type="caution">
    <text evidence="14">The sequence shown here is derived from an EMBL/GenBank/DDBJ whole genome shotgun (WGS) entry which is preliminary data.</text>
</comment>
<evidence type="ECO:0000313" key="14">
    <source>
        <dbReference type="EMBL" id="MDR7098478.1"/>
    </source>
</evidence>
<dbReference type="SMART" id="SM00487">
    <property type="entry name" value="DEXDc"/>
    <property type="match status" value="1"/>
</dbReference>
<keyword evidence="15" id="KW-1185">Reference proteome</keyword>
<feature type="short sequence motif" description="Q motif" evidence="9">
    <location>
        <begin position="13"/>
        <end position="41"/>
    </location>
</feature>
<dbReference type="InterPro" id="IPR012677">
    <property type="entry name" value="Nucleotide-bd_a/b_plait_sf"/>
</dbReference>
<dbReference type="RefSeq" id="WP_310052417.1">
    <property type="nucleotide sequence ID" value="NZ_JAVDVW010000001.1"/>
</dbReference>
<keyword evidence="5 8" id="KW-0067">ATP-binding</keyword>
<feature type="compositionally biased region" description="Basic and acidic residues" evidence="10">
    <location>
        <begin position="480"/>
        <end position="506"/>
    </location>
</feature>
<dbReference type="InterPro" id="IPR014014">
    <property type="entry name" value="RNA_helicase_DEAD_Q_motif"/>
</dbReference>
<dbReference type="InterPro" id="IPR050547">
    <property type="entry name" value="DEAD_box_RNA_helicases"/>
</dbReference>
<evidence type="ECO:0000313" key="15">
    <source>
        <dbReference type="Proteomes" id="UP001267878"/>
    </source>
</evidence>
<feature type="domain" description="DEAD-box RNA helicase Q" evidence="13">
    <location>
        <begin position="13"/>
        <end position="41"/>
    </location>
</feature>
<dbReference type="EMBL" id="JAVDVW010000001">
    <property type="protein sequence ID" value="MDR7098478.1"/>
    <property type="molecule type" value="Genomic_DNA"/>
</dbReference>
<dbReference type="InterPro" id="IPR027417">
    <property type="entry name" value="P-loop_NTPase"/>
</dbReference>
<keyword evidence="3 8" id="KW-0378">Hydrolase</keyword>
<dbReference type="Gene3D" id="3.40.50.300">
    <property type="entry name" value="P-loop containing nucleotide triphosphate hydrolases"/>
    <property type="match status" value="2"/>
</dbReference>
<dbReference type="InterPro" id="IPR057325">
    <property type="entry name" value="DeaD_dimer"/>
</dbReference>
<dbReference type="Pfam" id="PF03880">
    <property type="entry name" value="DbpA"/>
    <property type="match status" value="1"/>
</dbReference>
<dbReference type="InterPro" id="IPR005580">
    <property type="entry name" value="DbpA/CsdA_RNA-bd_dom"/>
</dbReference>
<evidence type="ECO:0000259" key="13">
    <source>
        <dbReference type="PROSITE" id="PS51195"/>
    </source>
</evidence>
<evidence type="ECO:0000256" key="5">
    <source>
        <dbReference type="ARBA" id="ARBA00022840"/>
    </source>
</evidence>
<comment type="similarity">
    <text evidence="8">Belongs to the DEAD box helicase family. DeaD/CsdA subfamily.</text>
</comment>
<evidence type="ECO:0000256" key="2">
    <source>
        <dbReference type="ARBA" id="ARBA00022741"/>
    </source>
</evidence>
<dbReference type="PROSITE" id="PS51195">
    <property type="entry name" value="Q_MOTIF"/>
    <property type="match status" value="1"/>
</dbReference>
<dbReference type="GO" id="GO:0016787">
    <property type="term" value="F:hydrolase activity"/>
    <property type="evidence" value="ECO:0007669"/>
    <property type="project" value="UniProtKB-KW"/>
</dbReference>
<dbReference type="InterPro" id="IPR014001">
    <property type="entry name" value="Helicase_ATP-bd"/>
</dbReference>